<evidence type="ECO:0000256" key="5">
    <source>
        <dbReference type="ARBA" id="ARBA00022989"/>
    </source>
</evidence>
<dbReference type="PIRSF" id="PIRSF005713">
    <property type="entry name" value="P2X_purinoceptor"/>
    <property type="match status" value="1"/>
</dbReference>
<keyword evidence="11" id="KW-1015">Disulfide bond</keyword>
<feature type="disulfide bond" evidence="11">
    <location>
        <begin position="145"/>
        <end position="174"/>
    </location>
</feature>
<organism evidence="14 15">
    <name type="scientific">Sinanodonta woodiana</name>
    <name type="common">Chinese pond mussel</name>
    <name type="synonym">Anodonta woodiana</name>
    <dbReference type="NCBI Taxonomy" id="1069815"/>
    <lineage>
        <taxon>Eukaryota</taxon>
        <taxon>Metazoa</taxon>
        <taxon>Spiralia</taxon>
        <taxon>Lophotrochozoa</taxon>
        <taxon>Mollusca</taxon>
        <taxon>Bivalvia</taxon>
        <taxon>Autobranchia</taxon>
        <taxon>Heteroconchia</taxon>
        <taxon>Palaeoheterodonta</taxon>
        <taxon>Unionida</taxon>
        <taxon>Unionoidea</taxon>
        <taxon>Unionidae</taxon>
        <taxon>Unioninae</taxon>
        <taxon>Sinanodonta</taxon>
    </lineage>
</organism>
<evidence type="ECO:0000256" key="11">
    <source>
        <dbReference type="PIRSR" id="PIRSR005713-2"/>
    </source>
</evidence>
<feature type="binding site" evidence="10">
    <location>
        <begin position="376"/>
        <end position="378"/>
    </location>
    <ligand>
        <name>ATP</name>
        <dbReference type="ChEBI" id="CHEBI:30616"/>
        <note>ligand shared between two neighboring subunits of the homotrimer</note>
    </ligand>
</feature>
<keyword evidence="4 13" id="KW-0812">Transmembrane</keyword>
<feature type="transmembrane region" description="Helical" evidence="13">
    <location>
        <begin position="418"/>
        <end position="444"/>
    </location>
</feature>
<keyword evidence="10" id="KW-0547">Nucleotide-binding</keyword>
<protein>
    <recommendedName>
        <fullName evidence="16">ATP receptor</fullName>
    </recommendedName>
</protein>
<keyword evidence="5 13" id="KW-1133">Transmembrane helix</keyword>
<feature type="binding site" evidence="10">
    <location>
        <position position="201"/>
    </location>
    <ligand>
        <name>ATP</name>
        <dbReference type="ChEBI" id="CHEBI:30616"/>
        <note>ligand shared between two neighboring subunits of the homotrimer</note>
    </ligand>
</feature>
<comment type="similarity">
    <text evidence="2">Belongs to the P2X receptor family.</text>
</comment>
<keyword evidence="9" id="KW-0407">Ion channel</keyword>
<dbReference type="Pfam" id="PF00864">
    <property type="entry name" value="P2X_receptor"/>
    <property type="match status" value="2"/>
</dbReference>
<dbReference type="GO" id="GO:0007165">
    <property type="term" value="P:signal transduction"/>
    <property type="evidence" value="ECO:0007669"/>
    <property type="project" value="UniProtKB-ARBA"/>
</dbReference>
<evidence type="ECO:0000256" key="8">
    <source>
        <dbReference type="ARBA" id="ARBA00023286"/>
    </source>
</evidence>
<comment type="subcellular location">
    <subcellularLocation>
        <location evidence="1">Endomembrane system</location>
    </subcellularLocation>
</comment>
<evidence type="ECO:0000256" key="12">
    <source>
        <dbReference type="PIRSR" id="PIRSR005713-3"/>
    </source>
</evidence>
<dbReference type="PANTHER" id="PTHR10125:SF31">
    <property type="entry name" value="P2X RECEPTOR E"/>
    <property type="match status" value="1"/>
</dbReference>
<dbReference type="InterPro" id="IPR059116">
    <property type="entry name" value="P2X_receptor"/>
</dbReference>
<feature type="glycosylation site" description="N-linked (GlcNAc...) asparagine" evidence="12">
    <location>
        <position position="199"/>
    </location>
</feature>
<evidence type="ECO:0000256" key="6">
    <source>
        <dbReference type="ARBA" id="ARBA00023065"/>
    </source>
</evidence>
<dbReference type="EMBL" id="JBJQND010000013">
    <property type="protein sequence ID" value="KAL3856151.1"/>
    <property type="molecule type" value="Genomic_DNA"/>
</dbReference>
<evidence type="ECO:0000313" key="14">
    <source>
        <dbReference type="EMBL" id="KAL3856151.1"/>
    </source>
</evidence>
<evidence type="ECO:0008006" key="16">
    <source>
        <dbReference type="Google" id="ProtNLM"/>
    </source>
</evidence>
<feature type="transmembrane region" description="Helical" evidence="13">
    <location>
        <begin position="39"/>
        <end position="58"/>
    </location>
</feature>
<keyword evidence="3" id="KW-0813">Transport</keyword>
<evidence type="ECO:0000313" key="15">
    <source>
        <dbReference type="Proteomes" id="UP001634394"/>
    </source>
</evidence>
<gene>
    <name evidence="14" type="ORF">ACJMK2_010939</name>
</gene>
<evidence type="ECO:0000256" key="13">
    <source>
        <dbReference type="SAM" id="Phobius"/>
    </source>
</evidence>
<feature type="disulfide bond" evidence="11">
    <location>
        <begin position="233"/>
        <end position="312"/>
    </location>
</feature>
<feature type="disulfide bond" evidence="11">
    <location>
        <begin position="127"/>
        <end position="180"/>
    </location>
</feature>
<dbReference type="Gene3D" id="2.60.490.10">
    <property type="entry name" value="atp-gated p2x4 ion channel domain"/>
    <property type="match status" value="2"/>
</dbReference>
<reference evidence="14 15" key="1">
    <citation type="submission" date="2024-11" db="EMBL/GenBank/DDBJ databases">
        <title>Chromosome-level genome assembly of the freshwater bivalve Anodonta woodiana.</title>
        <authorList>
            <person name="Chen X."/>
        </authorList>
    </citation>
    <scope>NUCLEOTIDE SEQUENCE [LARGE SCALE GENOMIC DNA]</scope>
    <source>
        <strain evidence="14">MN2024</strain>
        <tissue evidence="14">Gills</tissue>
    </source>
</reference>
<proteinExistence type="inferred from homology"/>
<dbReference type="Proteomes" id="UP001634394">
    <property type="component" value="Unassembled WGS sequence"/>
</dbReference>
<dbReference type="GO" id="GO:0012505">
    <property type="term" value="C:endomembrane system"/>
    <property type="evidence" value="ECO:0007669"/>
    <property type="project" value="UniProtKB-SubCell"/>
</dbReference>
<comment type="caution">
    <text evidence="14">The sequence shown here is derived from an EMBL/GenBank/DDBJ whole genome shotgun (WGS) entry which is preliminary data.</text>
</comment>
<keyword evidence="6" id="KW-0406">Ion transport</keyword>
<keyword evidence="10" id="KW-0067">ATP-binding</keyword>
<dbReference type="InterPro" id="IPR027309">
    <property type="entry name" value="P2X_extracellular_dom_sf"/>
</dbReference>
<dbReference type="PANTHER" id="PTHR10125">
    <property type="entry name" value="P2X PURINOCEPTOR"/>
    <property type="match status" value="1"/>
</dbReference>
<evidence type="ECO:0000256" key="4">
    <source>
        <dbReference type="ARBA" id="ARBA00022692"/>
    </source>
</evidence>
<dbReference type="GO" id="GO:0015267">
    <property type="term" value="F:channel activity"/>
    <property type="evidence" value="ECO:0007669"/>
    <property type="project" value="UniProtKB-ARBA"/>
</dbReference>
<dbReference type="InterPro" id="IPR001429">
    <property type="entry name" value="P2X_purnocptor"/>
</dbReference>
<feature type="disulfide bond" evidence="11">
    <location>
        <begin position="138"/>
        <end position="162"/>
    </location>
</feature>
<feature type="disulfide bond" evidence="11">
    <location>
        <begin position="346"/>
        <end position="355"/>
    </location>
</feature>
<feature type="binding site" evidence="10">
    <location>
        <begin position="76"/>
        <end position="78"/>
    </location>
    <ligand>
        <name>ATP</name>
        <dbReference type="ChEBI" id="CHEBI:30616"/>
        <note>ligand shared between two neighboring subunits of the homotrimer</note>
    </ligand>
</feature>
<feature type="non-terminal residue" evidence="14">
    <location>
        <position position="1"/>
    </location>
</feature>
<evidence type="ECO:0000256" key="1">
    <source>
        <dbReference type="ARBA" id="ARBA00004308"/>
    </source>
</evidence>
<evidence type="ECO:0000256" key="2">
    <source>
        <dbReference type="ARBA" id="ARBA00009848"/>
    </source>
</evidence>
<sequence>VHCHVRSKMVPKIVRSAVGVFFEYDTPRIVHIRSKKVGVINRFIQLVIIGYVIGYAIVYKKGYQEFDDVQGAVTTKLKGVALTNLSLPGLHDRIWDVVDYVVPSQENSAFFVTTNLIITENQTMRTCEEDPSVYGADCTQDPGVCIKGQPLEAGDGYMTGNCINSTRQNNTKVCEVFAWCETEVEKDPPNPPVLSESSNFTVFIKNNVEFPKFGVKRRNIPSFTDAAKYLKTCRYDSGSNSICPVFRLETITQGAKIVNYQDIATQHSTPLYYYKSFNRSCQMAAMRNIIGYNKTELTTCRFKLNHPPDKFCPIFILSDIVSLAGERYDDMAQKGGVIQIVIQWDCNLDYSQDECNPAYTFRRLDTKDDIVSPGYNFRYAHFYKDAVGTESRTLYKAYGIRFIITVQGRAGKFNFVPLMLNVGSGLALLSIATILCDIVVLYILKARSIYREKKYLEVIGDDAYKTLEGDVSYNHSMEGEEANRNRSQ</sequence>
<accession>A0ABD3V4L0</accession>
<keyword evidence="15" id="KW-1185">Reference proteome</keyword>
<keyword evidence="8" id="KW-1071">Ligand-gated ion channel</keyword>
<feature type="binding site" evidence="10">
    <location>
        <position position="396"/>
    </location>
    <ligand>
        <name>ATP</name>
        <dbReference type="ChEBI" id="CHEBI:30616"/>
        <note>ligand shared between two neighboring subunits of the homotrimer</note>
    </ligand>
</feature>
<evidence type="ECO:0000256" key="10">
    <source>
        <dbReference type="PIRSR" id="PIRSR005713-1"/>
    </source>
</evidence>
<keyword evidence="7 13" id="KW-0472">Membrane</keyword>
<dbReference type="GO" id="GO:0034220">
    <property type="term" value="P:monoatomic ion transmembrane transport"/>
    <property type="evidence" value="ECO:0007669"/>
    <property type="project" value="UniProtKB-KW"/>
</dbReference>
<name>A0ABD3V4L0_SINWO</name>
<evidence type="ECO:0000256" key="7">
    <source>
        <dbReference type="ARBA" id="ARBA00023136"/>
    </source>
</evidence>
<dbReference type="AlphaFoldDB" id="A0ABD3V4L0"/>
<evidence type="ECO:0000256" key="3">
    <source>
        <dbReference type="ARBA" id="ARBA00022448"/>
    </source>
</evidence>
<evidence type="ECO:0000256" key="9">
    <source>
        <dbReference type="ARBA" id="ARBA00023303"/>
    </source>
</evidence>